<gene>
    <name evidence="3" type="ORF">MAPG_10187</name>
</gene>
<dbReference type="Gene3D" id="3.90.180.10">
    <property type="entry name" value="Medium-chain alcohol dehydrogenases, catalytic domain"/>
    <property type="match status" value="2"/>
</dbReference>
<dbReference type="PANTHER" id="PTHR45348:SF2">
    <property type="entry name" value="ZINC-TYPE ALCOHOL DEHYDROGENASE-LIKE PROTEIN C2E1P3.01"/>
    <property type="match status" value="1"/>
</dbReference>
<dbReference type="SUPFAM" id="SSF50129">
    <property type="entry name" value="GroES-like"/>
    <property type="match status" value="1"/>
</dbReference>
<dbReference type="EnsemblFungi" id="MAPG_10187T0">
    <property type="protein sequence ID" value="MAPG_10187T0"/>
    <property type="gene ID" value="MAPG_10187"/>
</dbReference>
<reference evidence="3" key="2">
    <citation type="submission" date="2010-05" db="EMBL/GenBank/DDBJ databases">
        <title>The Genome Sequence of Magnaporthe poae strain ATCC 64411.</title>
        <authorList>
            <consortium name="The Broad Institute Genome Sequencing Platform"/>
            <consortium name="Broad Institute Genome Sequencing Center for Infectious Disease"/>
            <person name="Ma L.-J."/>
            <person name="Dead R."/>
            <person name="Young S."/>
            <person name="Zeng Q."/>
            <person name="Koehrsen M."/>
            <person name="Alvarado L."/>
            <person name="Berlin A."/>
            <person name="Chapman S.B."/>
            <person name="Chen Z."/>
            <person name="Freedman E."/>
            <person name="Gellesch M."/>
            <person name="Goldberg J."/>
            <person name="Griggs A."/>
            <person name="Gujja S."/>
            <person name="Heilman E.R."/>
            <person name="Heiman D."/>
            <person name="Hepburn T."/>
            <person name="Howarth C."/>
            <person name="Jen D."/>
            <person name="Larson L."/>
            <person name="Mehta T."/>
            <person name="Neiman D."/>
            <person name="Pearson M."/>
            <person name="Roberts A."/>
            <person name="Saif S."/>
            <person name="Shea T."/>
            <person name="Shenoy N."/>
            <person name="Sisk P."/>
            <person name="Stolte C."/>
            <person name="Sykes S."/>
            <person name="Walk T."/>
            <person name="White J."/>
            <person name="Yandava C."/>
            <person name="Haas B."/>
            <person name="Nusbaum C."/>
            <person name="Birren B."/>
        </authorList>
    </citation>
    <scope>NUCLEOTIDE SEQUENCE</scope>
    <source>
        <strain evidence="3">ATCC 64411</strain>
    </source>
</reference>
<evidence type="ECO:0000313" key="3">
    <source>
        <dbReference type="EMBL" id="KLU91669.1"/>
    </source>
</evidence>
<keyword evidence="2" id="KW-0560">Oxidoreductase</keyword>
<evidence type="ECO:0000256" key="2">
    <source>
        <dbReference type="ARBA" id="ARBA00023002"/>
    </source>
</evidence>
<protein>
    <submittedName>
        <fullName evidence="3 4">Uncharacterized protein</fullName>
    </submittedName>
</protein>
<comment type="similarity">
    <text evidence="1">Belongs to the zinc-containing alcohol dehydrogenase family.</text>
</comment>
<reference evidence="3" key="3">
    <citation type="submission" date="2011-03" db="EMBL/GenBank/DDBJ databases">
        <title>Annotation of Magnaporthe poae ATCC 64411.</title>
        <authorList>
            <person name="Ma L.-J."/>
            <person name="Dead R."/>
            <person name="Young S.K."/>
            <person name="Zeng Q."/>
            <person name="Gargeya S."/>
            <person name="Fitzgerald M."/>
            <person name="Haas B."/>
            <person name="Abouelleil A."/>
            <person name="Alvarado L."/>
            <person name="Arachchi H.M."/>
            <person name="Berlin A."/>
            <person name="Brown A."/>
            <person name="Chapman S.B."/>
            <person name="Chen Z."/>
            <person name="Dunbar C."/>
            <person name="Freedman E."/>
            <person name="Gearin G."/>
            <person name="Gellesch M."/>
            <person name="Goldberg J."/>
            <person name="Griggs A."/>
            <person name="Gujja S."/>
            <person name="Heiman D."/>
            <person name="Howarth C."/>
            <person name="Larson L."/>
            <person name="Lui A."/>
            <person name="MacDonald P.J.P."/>
            <person name="Mehta T."/>
            <person name="Montmayeur A."/>
            <person name="Murphy C."/>
            <person name="Neiman D."/>
            <person name="Pearson M."/>
            <person name="Priest M."/>
            <person name="Roberts A."/>
            <person name="Saif S."/>
            <person name="Shea T."/>
            <person name="Shenoy N."/>
            <person name="Sisk P."/>
            <person name="Stolte C."/>
            <person name="Sykes S."/>
            <person name="Yandava C."/>
            <person name="Wortman J."/>
            <person name="Nusbaum C."/>
            <person name="Birren B."/>
        </authorList>
    </citation>
    <scope>NUCLEOTIDE SEQUENCE</scope>
    <source>
        <strain evidence="3">ATCC 64411</strain>
    </source>
</reference>
<dbReference type="OrthoDB" id="48317at2759"/>
<dbReference type="AlphaFoldDB" id="A0A0C4EBX5"/>
<dbReference type="InterPro" id="IPR011032">
    <property type="entry name" value="GroES-like_sf"/>
</dbReference>
<dbReference type="EMBL" id="ADBL01002621">
    <property type="status" value="NOT_ANNOTATED_CDS"/>
    <property type="molecule type" value="Genomic_DNA"/>
</dbReference>
<dbReference type="Proteomes" id="UP000011715">
    <property type="component" value="Unassembled WGS sequence"/>
</dbReference>
<dbReference type="VEuPathDB" id="FungiDB:MAPG_10187"/>
<dbReference type="InterPro" id="IPR047122">
    <property type="entry name" value="Trans-enoyl_RdTase-like"/>
</dbReference>
<dbReference type="GO" id="GO:0016651">
    <property type="term" value="F:oxidoreductase activity, acting on NAD(P)H"/>
    <property type="evidence" value="ECO:0007669"/>
    <property type="project" value="InterPro"/>
</dbReference>
<evidence type="ECO:0000313" key="4">
    <source>
        <dbReference type="EnsemblFungi" id="MAPG_10187T0"/>
    </source>
</evidence>
<dbReference type="EMBL" id="ADBL01002620">
    <property type="status" value="NOT_ANNOTATED_CDS"/>
    <property type="molecule type" value="Genomic_DNA"/>
</dbReference>
<dbReference type="EMBL" id="GL876977">
    <property type="protein sequence ID" value="KLU91669.1"/>
    <property type="molecule type" value="Genomic_DNA"/>
</dbReference>
<proteinExistence type="inferred from homology"/>
<organism evidence="4 5">
    <name type="scientific">Magnaporthiopsis poae (strain ATCC 64411 / 73-15)</name>
    <name type="common">Kentucky bluegrass fungus</name>
    <name type="synonym">Magnaporthe poae</name>
    <dbReference type="NCBI Taxonomy" id="644358"/>
    <lineage>
        <taxon>Eukaryota</taxon>
        <taxon>Fungi</taxon>
        <taxon>Dikarya</taxon>
        <taxon>Ascomycota</taxon>
        <taxon>Pezizomycotina</taxon>
        <taxon>Sordariomycetes</taxon>
        <taxon>Sordariomycetidae</taxon>
        <taxon>Magnaporthales</taxon>
        <taxon>Magnaporthaceae</taxon>
        <taxon>Magnaporthiopsis</taxon>
    </lineage>
</organism>
<reference evidence="4" key="5">
    <citation type="submission" date="2015-06" db="UniProtKB">
        <authorList>
            <consortium name="EnsemblFungi"/>
        </authorList>
    </citation>
    <scope>IDENTIFICATION</scope>
    <source>
        <strain evidence="4">ATCC 64411</strain>
    </source>
</reference>
<dbReference type="PANTHER" id="PTHR45348">
    <property type="entry name" value="HYPOTHETICAL OXIDOREDUCTASE (EUROFUNG)"/>
    <property type="match status" value="1"/>
</dbReference>
<reference evidence="4" key="4">
    <citation type="journal article" date="2015" name="G3 (Bethesda)">
        <title>Genome sequences of three phytopathogenic species of the Magnaporthaceae family of fungi.</title>
        <authorList>
            <person name="Okagaki L.H."/>
            <person name="Nunes C.C."/>
            <person name="Sailsbery J."/>
            <person name="Clay B."/>
            <person name="Brown D."/>
            <person name="John T."/>
            <person name="Oh Y."/>
            <person name="Young N."/>
            <person name="Fitzgerald M."/>
            <person name="Haas B.J."/>
            <person name="Zeng Q."/>
            <person name="Young S."/>
            <person name="Adiconis X."/>
            <person name="Fan L."/>
            <person name="Levin J.Z."/>
            <person name="Mitchell T.K."/>
            <person name="Okubara P.A."/>
            <person name="Farman M.L."/>
            <person name="Kohn L.M."/>
            <person name="Birren B."/>
            <person name="Ma L.-J."/>
            <person name="Dean R.A."/>
        </authorList>
    </citation>
    <scope>NUCLEOTIDE SEQUENCE</scope>
    <source>
        <strain evidence="4">ATCC 64411 / 73-15</strain>
    </source>
</reference>
<sequence length="150" mass="16157">MASSTTIPSTMKAMVSKPNGGYQLANDVPQPTLQPDAMLIRVHAVSLNPYDAKIVEFGMSDPGAYVGGCDSAGVPCRLDGMYGRPATPEHRRFAARLFVLAERWLREGRVRNHPLEIREGGLESVDAGLADLRAGMIRGKKIVVPLEVGA</sequence>
<name>A0A0C4EBX5_MAGP6</name>
<dbReference type="STRING" id="644358.A0A0C4EBX5"/>
<keyword evidence="5" id="KW-1185">Reference proteome</keyword>
<dbReference type="eggNOG" id="KOG1198">
    <property type="taxonomic scope" value="Eukaryota"/>
</dbReference>
<reference evidence="5" key="1">
    <citation type="submission" date="2010-05" db="EMBL/GenBank/DDBJ databases">
        <title>The genome sequence of Magnaporthe poae strain ATCC 64411.</title>
        <authorList>
            <person name="Ma L.-J."/>
            <person name="Dead R."/>
            <person name="Young S."/>
            <person name="Zeng Q."/>
            <person name="Koehrsen M."/>
            <person name="Alvarado L."/>
            <person name="Berlin A."/>
            <person name="Chapman S.B."/>
            <person name="Chen Z."/>
            <person name="Freedman E."/>
            <person name="Gellesch M."/>
            <person name="Goldberg J."/>
            <person name="Griggs A."/>
            <person name="Gujja S."/>
            <person name="Heilman E.R."/>
            <person name="Heiman D."/>
            <person name="Hepburn T."/>
            <person name="Howarth C."/>
            <person name="Jen D."/>
            <person name="Larson L."/>
            <person name="Mehta T."/>
            <person name="Neiman D."/>
            <person name="Pearson M."/>
            <person name="Roberts A."/>
            <person name="Saif S."/>
            <person name="Shea T."/>
            <person name="Shenoy N."/>
            <person name="Sisk P."/>
            <person name="Stolte C."/>
            <person name="Sykes S."/>
            <person name="Walk T."/>
            <person name="White J."/>
            <person name="Yandava C."/>
            <person name="Haas B."/>
            <person name="Nusbaum C."/>
            <person name="Birren B."/>
        </authorList>
    </citation>
    <scope>NUCLEOTIDE SEQUENCE [LARGE SCALE GENOMIC DNA]</scope>
    <source>
        <strain evidence="5">ATCC 64411 / 73-15</strain>
    </source>
</reference>
<evidence type="ECO:0000256" key="1">
    <source>
        <dbReference type="ARBA" id="ARBA00008072"/>
    </source>
</evidence>
<accession>A0A0C4EBX5</accession>
<dbReference type="Gene3D" id="3.40.50.720">
    <property type="entry name" value="NAD(P)-binding Rossmann-like Domain"/>
    <property type="match status" value="1"/>
</dbReference>
<evidence type="ECO:0000313" key="5">
    <source>
        <dbReference type="Proteomes" id="UP000011715"/>
    </source>
</evidence>